<comment type="caution">
    <text evidence="1">The sequence shown here is derived from an EMBL/GenBank/DDBJ whole genome shotgun (WGS) entry which is preliminary data.</text>
</comment>
<organism evidence="1 2">
    <name type="scientific">Agrococcus citreus</name>
    <dbReference type="NCBI Taxonomy" id="84643"/>
    <lineage>
        <taxon>Bacteria</taxon>
        <taxon>Bacillati</taxon>
        <taxon>Actinomycetota</taxon>
        <taxon>Actinomycetes</taxon>
        <taxon>Micrococcales</taxon>
        <taxon>Microbacteriaceae</taxon>
        <taxon>Agrococcus</taxon>
    </lineage>
</organism>
<evidence type="ECO:0000313" key="1">
    <source>
        <dbReference type="EMBL" id="GAA1420543.1"/>
    </source>
</evidence>
<protein>
    <submittedName>
        <fullName evidence="1">Uncharacterized protein</fullName>
    </submittedName>
</protein>
<evidence type="ECO:0000313" key="2">
    <source>
        <dbReference type="Proteomes" id="UP001501266"/>
    </source>
</evidence>
<accession>A0ABN1YR13</accession>
<gene>
    <name evidence="1" type="ORF">GCM10009640_10020</name>
</gene>
<dbReference type="NCBIfam" id="NF046112">
    <property type="entry name" value="MSMEG_6209_Nter"/>
    <property type="match status" value="1"/>
</dbReference>
<reference evidence="1 2" key="1">
    <citation type="journal article" date="2019" name="Int. J. Syst. Evol. Microbiol.">
        <title>The Global Catalogue of Microorganisms (GCM) 10K type strain sequencing project: providing services to taxonomists for standard genome sequencing and annotation.</title>
        <authorList>
            <consortium name="The Broad Institute Genomics Platform"/>
            <consortium name="The Broad Institute Genome Sequencing Center for Infectious Disease"/>
            <person name="Wu L."/>
            <person name="Ma J."/>
        </authorList>
    </citation>
    <scope>NUCLEOTIDE SEQUENCE [LARGE SCALE GENOMIC DNA]</scope>
    <source>
        <strain evidence="1 2">JCM 12398</strain>
    </source>
</reference>
<sequence length="62" mass="7274">MDRDEIVAQIVAKLTEKHPDYDRDEVERVARAELAELENSPVQDFLLVLTERATKKRLKRKP</sequence>
<name>A0ABN1YR13_9MICO</name>
<dbReference type="Gene3D" id="1.10.8.1060">
    <property type="entry name" value="Corynebacterium glutamicum thioredoxin-dependent arsenate reductase, N-terminal domain"/>
    <property type="match status" value="1"/>
</dbReference>
<proteinExistence type="predicted"/>
<dbReference type="EMBL" id="BAAAKK010000002">
    <property type="protein sequence ID" value="GAA1420543.1"/>
    <property type="molecule type" value="Genomic_DNA"/>
</dbReference>
<keyword evidence="2" id="KW-1185">Reference proteome</keyword>
<dbReference type="Proteomes" id="UP001501266">
    <property type="component" value="Unassembled WGS sequence"/>
</dbReference>